<dbReference type="STRING" id="1108044.GOOTI_033_00190"/>
<dbReference type="EMBL" id="BAFB01000033">
    <property type="protein sequence ID" value="GAB32909.1"/>
    <property type="molecule type" value="Genomic_DNA"/>
</dbReference>
<proteinExistence type="predicted"/>
<name>H5THF1_GORO1</name>
<feature type="region of interest" description="Disordered" evidence="1">
    <location>
        <begin position="426"/>
        <end position="561"/>
    </location>
</feature>
<dbReference type="InterPro" id="IPR029058">
    <property type="entry name" value="AB_hydrolase_fold"/>
</dbReference>
<feature type="compositionally biased region" description="Low complexity" evidence="1">
    <location>
        <begin position="545"/>
        <end position="561"/>
    </location>
</feature>
<gene>
    <name evidence="2" type="ORF">GOOTI_033_00190</name>
</gene>
<dbReference type="Gene3D" id="3.40.50.1820">
    <property type="entry name" value="alpha/beta hydrolase"/>
    <property type="match status" value="1"/>
</dbReference>
<feature type="compositionally biased region" description="Polar residues" evidence="1">
    <location>
        <begin position="430"/>
        <end position="449"/>
    </location>
</feature>
<dbReference type="AlphaFoldDB" id="H5THF1"/>
<dbReference type="Proteomes" id="UP000005038">
    <property type="component" value="Unassembled WGS sequence"/>
</dbReference>
<accession>H5THF1</accession>
<organism evidence="2 3">
    <name type="scientific">Gordonia otitidis (strain DSM 44809 / CCUG 52243 / JCM 12355 / NBRC 100426 / IFM 10032)</name>
    <dbReference type="NCBI Taxonomy" id="1108044"/>
    <lineage>
        <taxon>Bacteria</taxon>
        <taxon>Bacillati</taxon>
        <taxon>Actinomycetota</taxon>
        <taxon>Actinomycetes</taxon>
        <taxon>Mycobacteriales</taxon>
        <taxon>Gordoniaceae</taxon>
        <taxon>Gordonia</taxon>
    </lineage>
</organism>
<comment type="caution">
    <text evidence="2">The sequence shown here is derived from an EMBL/GenBank/DDBJ whole genome shotgun (WGS) entry which is preliminary data.</text>
</comment>
<protein>
    <recommendedName>
        <fullName evidence="4">PE-PPE domain-containing protein</fullName>
    </recommendedName>
</protein>
<evidence type="ECO:0000313" key="3">
    <source>
        <dbReference type="Proteomes" id="UP000005038"/>
    </source>
</evidence>
<feature type="compositionally biased region" description="Low complexity" evidence="1">
    <location>
        <begin position="501"/>
        <end position="510"/>
    </location>
</feature>
<evidence type="ECO:0008006" key="4">
    <source>
        <dbReference type="Google" id="ProtNLM"/>
    </source>
</evidence>
<evidence type="ECO:0000256" key="1">
    <source>
        <dbReference type="SAM" id="MobiDB-lite"/>
    </source>
</evidence>
<keyword evidence="3" id="KW-1185">Reference proteome</keyword>
<reference evidence="2" key="1">
    <citation type="submission" date="2012-02" db="EMBL/GenBank/DDBJ databases">
        <title>Whole genome shotgun sequence of Gordonia otitidis NBRC 100426.</title>
        <authorList>
            <person name="Yoshida I."/>
            <person name="Hosoyama A."/>
            <person name="Tsuchikane K."/>
            <person name="Katsumata H."/>
            <person name="Yamazaki S."/>
            <person name="Fujita N."/>
        </authorList>
    </citation>
    <scope>NUCLEOTIDE SEQUENCE [LARGE SCALE GENOMIC DNA]</scope>
    <source>
        <strain evidence="2">NBRC 100426</strain>
    </source>
</reference>
<evidence type="ECO:0000313" key="2">
    <source>
        <dbReference type="EMBL" id="GAB32909.1"/>
    </source>
</evidence>
<sequence>MILFTSTMTSVSIAKSTSNAIFEAVSSEAATSCEVNVSRFRKSVGSAAVGCALCMGTVVPLALSSTSAHAGTPSAVETQHTVDGLAAAGVFRPTEPDDGTGQDWLSGTIGPHAGDLLIVVTPGTDDGTLYPRIRDFRTGDRPTYIIDYPEAIGPFIAGRSGAALPFLAPTYDKSRDVAVAKNMTAMRAFATQQGENPFVVYTGYSQGAEALGNAAEQAVAGNGDGTAVDADRSHIMLISDPRSPWGLKAWAADHPAIGGLMGLFGAESNGARDPGATGELPVTSVIVVGDPVANFQWVWYRPVSSLLVDAAGFITIHSGLGEQNYGNLIDYSQEPTILRSRDGNTTYLVYTPKQHPLTALAVLVNSRLGIPFDADDVERWDEVNNAFYPLQAPGVDNAAVGVVEPQATESTPSTPPLTAQSRAIPDKVADTTSQPASPAIASNTTSQVPEQHADGVDASTPTPSTGRHRAPEAAPDTAPAPSTTTTASDPKTPQPPAETAPPVQESSPDQSESDDASTGGRHRVTGQGRHAADSGDAGSHAEGSGDAMGTAPAGTATAAAA</sequence>
<feature type="compositionally biased region" description="Low complexity" evidence="1">
    <location>
        <begin position="472"/>
        <end position="491"/>
    </location>
</feature>